<protein>
    <submittedName>
        <fullName evidence="1">Uncharacterized protein</fullName>
    </submittedName>
</protein>
<proteinExistence type="predicted"/>
<reference evidence="1" key="2">
    <citation type="submission" date="2018-08" db="UniProtKB">
        <authorList>
            <consortium name="EnsemblPlants"/>
        </authorList>
    </citation>
    <scope>IDENTIFICATION</scope>
    <source>
        <strain evidence="1">Yugu1</strain>
    </source>
</reference>
<dbReference type="HOGENOM" id="CLU_2727014_0_0_1"/>
<dbReference type="EnsemblPlants" id="KQL16150">
    <property type="protein sequence ID" value="KQL16150"/>
    <property type="gene ID" value="SETIT_023886mg"/>
</dbReference>
<keyword evidence="2" id="KW-1185">Reference proteome</keyword>
<organism evidence="1 2">
    <name type="scientific">Setaria italica</name>
    <name type="common">Foxtail millet</name>
    <name type="synonym">Panicum italicum</name>
    <dbReference type="NCBI Taxonomy" id="4555"/>
    <lineage>
        <taxon>Eukaryota</taxon>
        <taxon>Viridiplantae</taxon>
        <taxon>Streptophyta</taxon>
        <taxon>Embryophyta</taxon>
        <taxon>Tracheophyta</taxon>
        <taxon>Spermatophyta</taxon>
        <taxon>Magnoliopsida</taxon>
        <taxon>Liliopsida</taxon>
        <taxon>Poales</taxon>
        <taxon>Poaceae</taxon>
        <taxon>PACMAD clade</taxon>
        <taxon>Panicoideae</taxon>
        <taxon>Panicodae</taxon>
        <taxon>Paniceae</taxon>
        <taxon>Cenchrinae</taxon>
        <taxon>Setaria</taxon>
    </lineage>
</organism>
<dbReference type="Proteomes" id="UP000004995">
    <property type="component" value="Unassembled WGS sequence"/>
</dbReference>
<reference evidence="2" key="1">
    <citation type="journal article" date="2012" name="Nat. Biotechnol.">
        <title>Reference genome sequence of the model plant Setaria.</title>
        <authorList>
            <person name="Bennetzen J.L."/>
            <person name="Schmutz J."/>
            <person name="Wang H."/>
            <person name="Percifield R."/>
            <person name="Hawkins J."/>
            <person name="Pontaroli A.C."/>
            <person name="Estep M."/>
            <person name="Feng L."/>
            <person name="Vaughn J.N."/>
            <person name="Grimwood J."/>
            <person name="Jenkins J."/>
            <person name="Barry K."/>
            <person name="Lindquist E."/>
            <person name="Hellsten U."/>
            <person name="Deshpande S."/>
            <person name="Wang X."/>
            <person name="Wu X."/>
            <person name="Mitros T."/>
            <person name="Triplett J."/>
            <person name="Yang X."/>
            <person name="Ye C.Y."/>
            <person name="Mauro-Herrera M."/>
            <person name="Wang L."/>
            <person name="Li P."/>
            <person name="Sharma M."/>
            <person name="Sharma R."/>
            <person name="Ronald P.C."/>
            <person name="Panaud O."/>
            <person name="Kellogg E.A."/>
            <person name="Brutnell T.P."/>
            <person name="Doust A.N."/>
            <person name="Tuskan G.A."/>
            <person name="Rokhsar D."/>
            <person name="Devos K.M."/>
        </authorList>
    </citation>
    <scope>NUCLEOTIDE SEQUENCE [LARGE SCALE GENOMIC DNA]</scope>
    <source>
        <strain evidence="2">cv. Yugu1</strain>
    </source>
</reference>
<name>K3ZBG5_SETIT</name>
<sequence length="72" mass="8204">MESQLFVHCFDLWSPQEGKVMMDPVCITTKGNYLCPHSGYPVYHSTISSTLSGNHYIQSRSTISSQINKYMK</sequence>
<evidence type="ECO:0000313" key="1">
    <source>
        <dbReference type="EnsemblPlants" id="KQL16150"/>
    </source>
</evidence>
<dbReference type="Gramene" id="KQL16150">
    <property type="protein sequence ID" value="KQL16150"/>
    <property type="gene ID" value="SETIT_023886mg"/>
</dbReference>
<evidence type="ECO:0000313" key="2">
    <source>
        <dbReference type="Proteomes" id="UP000004995"/>
    </source>
</evidence>
<dbReference type="InParanoid" id="K3ZBG5"/>
<accession>K3ZBG5</accession>
<dbReference type="EMBL" id="AGNK02001865">
    <property type="status" value="NOT_ANNOTATED_CDS"/>
    <property type="molecule type" value="Genomic_DNA"/>
</dbReference>
<dbReference type="AlphaFoldDB" id="K3ZBG5"/>